<evidence type="ECO:0000256" key="1">
    <source>
        <dbReference type="ARBA" id="ARBA00000085"/>
    </source>
</evidence>
<dbReference type="SUPFAM" id="SSF55781">
    <property type="entry name" value="GAF domain-like"/>
    <property type="match status" value="1"/>
</dbReference>
<dbReference type="AlphaFoldDB" id="A0A4P7BVY2"/>
<dbReference type="InterPro" id="IPR029016">
    <property type="entry name" value="GAF-like_dom_sf"/>
</dbReference>
<dbReference type="EMBL" id="CP038033">
    <property type="protein sequence ID" value="QBQ54203.1"/>
    <property type="molecule type" value="Genomic_DNA"/>
</dbReference>
<dbReference type="KEGG" id="nwr:E3U44_06560"/>
<dbReference type="Gene3D" id="1.10.287.130">
    <property type="match status" value="1"/>
</dbReference>
<dbReference type="Pfam" id="PF00512">
    <property type="entry name" value="HisKA"/>
    <property type="match status" value="1"/>
</dbReference>
<evidence type="ECO:0000313" key="5">
    <source>
        <dbReference type="Proteomes" id="UP000294325"/>
    </source>
</evidence>
<keyword evidence="5" id="KW-1185">Reference proteome</keyword>
<dbReference type="Gene3D" id="3.30.450.40">
    <property type="match status" value="1"/>
</dbReference>
<dbReference type="InterPro" id="IPR036890">
    <property type="entry name" value="HATPase_C_sf"/>
</dbReference>
<dbReference type="OrthoDB" id="1931120at2"/>
<dbReference type="Proteomes" id="UP000294325">
    <property type="component" value="Chromosome"/>
</dbReference>
<evidence type="ECO:0000259" key="3">
    <source>
        <dbReference type="Pfam" id="PF00512"/>
    </source>
</evidence>
<sequence>MSGVSLIIPGRERPFGILGVYIPQPRNFSHDLCFLQTMATLLATGIERQRAEEQTQLQQAELAHMARLGLASELTAGLAHELNQPLTAITTNAHTCLQLLRSGMVNIEKFGEILEEAARLANIEARQYGVQLRLELADSLSPVWGDNIRLQQVILTLVCNGIEAMSETSDRKRELTYPNLPR</sequence>
<dbReference type="SUPFAM" id="SSF47384">
    <property type="entry name" value="Homodimeric domain of signal transducing histidine kinase"/>
    <property type="match status" value="1"/>
</dbReference>
<accession>A0A4P7BVY2</accession>
<gene>
    <name evidence="4" type="ORF">E3U44_06560</name>
</gene>
<protein>
    <recommendedName>
        <fullName evidence="2">histidine kinase</fullName>
        <ecNumber evidence="2">2.7.13.3</ecNumber>
    </recommendedName>
</protein>
<dbReference type="RefSeq" id="WP_134357305.1">
    <property type="nucleotide sequence ID" value="NZ_CP038033.1"/>
</dbReference>
<comment type="catalytic activity">
    <reaction evidence="1">
        <text>ATP + protein L-histidine = ADP + protein N-phospho-L-histidine.</text>
        <dbReference type="EC" id="2.7.13.3"/>
    </reaction>
</comment>
<reference evidence="4 5" key="1">
    <citation type="submission" date="2019-03" db="EMBL/GenBank/DDBJ databases">
        <title>The genome sequence of Nitrosococcus wardiae strain D1FHST reveals the archetypal metabolic capacity of ammonia-oxidizing Gammaproteobacteria.</title>
        <authorList>
            <person name="Wang L."/>
            <person name="Lim C.K."/>
            <person name="Hanson T.E."/>
            <person name="Dang H."/>
            <person name="Klotz M.G."/>
        </authorList>
    </citation>
    <scope>NUCLEOTIDE SEQUENCE [LARGE SCALE GENOMIC DNA]</scope>
    <source>
        <strain evidence="4 5">D1FHS</strain>
    </source>
</reference>
<dbReference type="CDD" id="cd00082">
    <property type="entry name" value="HisKA"/>
    <property type="match status" value="1"/>
</dbReference>
<feature type="domain" description="Signal transduction histidine kinase dimerisation/phosphoacceptor" evidence="3">
    <location>
        <begin position="72"/>
        <end position="120"/>
    </location>
</feature>
<proteinExistence type="predicted"/>
<dbReference type="InterPro" id="IPR036097">
    <property type="entry name" value="HisK_dim/P_sf"/>
</dbReference>
<dbReference type="EC" id="2.7.13.3" evidence="2"/>
<organism evidence="4 5">
    <name type="scientific">Nitrosococcus wardiae</name>
    <dbReference type="NCBI Taxonomy" id="1814290"/>
    <lineage>
        <taxon>Bacteria</taxon>
        <taxon>Pseudomonadati</taxon>
        <taxon>Pseudomonadota</taxon>
        <taxon>Gammaproteobacteria</taxon>
        <taxon>Chromatiales</taxon>
        <taxon>Chromatiaceae</taxon>
        <taxon>Nitrosococcus</taxon>
    </lineage>
</organism>
<dbReference type="GO" id="GO:0000155">
    <property type="term" value="F:phosphorelay sensor kinase activity"/>
    <property type="evidence" value="ECO:0007669"/>
    <property type="project" value="InterPro"/>
</dbReference>
<dbReference type="SUPFAM" id="SSF55874">
    <property type="entry name" value="ATPase domain of HSP90 chaperone/DNA topoisomerase II/histidine kinase"/>
    <property type="match status" value="1"/>
</dbReference>
<dbReference type="InterPro" id="IPR003661">
    <property type="entry name" value="HisK_dim/P_dom"/>
</dbReference>
<evidence type="ECO:0000313" key="4">
    <source>
        <dbReference type="EMBL" id="QBQ54203.1"/>
    </source>
</evidence>
<evidence type="ECO:0000256" key="2">
    <source>
        <dbReference type="ARBA" id="ARBA00012438"/>
    </source>
</evidence>
<name>A0A4P7BVY2_9GAMM</name>